<protein>
    <submittedName>
        <fullName evidence="2">Uncharacterized protein</fullName>
    </submittedName>
</protein>
<feature type="region of interest" description="Disordered" evidence="1">
    <location>
        <begin position="276"/>
        <end position="296"/>
    </location>
</feature>
<comment type="caution">
    <text evidence="2">The sequence shown here is derived from an EMBL/GenBank/DDBJ whole genome shotgun (WGS) entry which is preliminary data.</text>
</comment>
<name>A0ABR2HIW7_9EUKA</name>
<dbReference type="Proteomes" id="UP001470230">
    <property type="component" value="Unassembled WGS sequence"/>
</dbReference>
<proteinExistence type="predicted"/>
<sequence>MSIDQSSRFQDVINLLITMDKFDAQSNAYSSFIHFLSHWYGSKQEIHQSEIFIANIEWAFSKLYSLSDEKSSDRLYMIIMDTILNLDYSKPGAIDSNATSEELLSLSFNRVYKRVGNRLQLVRLLSQYKYVLKGEEGYGGRLNAYTKLMNLLRKLYSMCGFYSVEDTNPPHSQPPTITNQSEELSAITEIIKNSQTINSIFIMSAFSERFSSLRKVVYEKVKINIHNYLSNPNQVIPSSPSGNSSGAEHGPIPGFVLMAISFLSANYALKYTKEEELHQTSPENADNNNNDNNDDSFSIEKLKNAIEKLLRVESSPFIWQCALIFLTRLQTFFKPQKSLLLFSSEVVGKIQSLFTDSKISKKIAFDLVSSIPVINEEDNQDNSQFFTKQAQLFSFFSPMASVITTYEGEYIERMVKFANDRKDEPNFKALLGILPSKNSTYKAGIILGVSMKLVDNDSEYQRRCFYDYFRVVYEPRNEANNEIPSLILQAIPYCVHHGSINERNIDIVLNSVMSILCIKYLKNCPIQKDVFEFLPEALKSLQNFTTHIFTNFVTNIYQVSSIHELEIMCNYLNVKFAGQESLNQNSGVDFDQAYCITVSTLLRFILAKKTSQKTKTTFVKFIRLFSSKIGHEVSLNINENEEEIDLPIMHVSSRFISAFIPSRLSAEFLNQSFRLMNEENDISFAVVCAGSPGVDEKRLKQLIERVHSQLNSELFASFYEGRVYIAPSDTLRRLYDYTKSSTSGWFKKAPPYEFYECIITTVTSILENVSLQESDMNELMKILEISLPKNEELLFLVRKPAKRMIFSMSVNHDAKPKEAFIDKLIGTPMYADSIPGLISKVTVDDNRIKDAIHAWALHTFEDPLVREANAKFLESIFKNSTEPTTLNVIINNIVEYMGSPTTPSTTDSEKDPINAIELAQVAAEIADTGNIKYTEYSVDLILRCAEYCLSPGNELRTSTIRFLIHLFHLIIPDPSLNVSGESLLSNYEKQMSPNDICAVFMSIFTMIFKIIGEGICLQIFDKCVSSNSLKLHHVMLIRALLSVHSNTFVELRVQPLIKLCTFKASKMDPIVLAQVERSILYFAHDNTTAFTHFLCNIPMNELTTLCVNRLMMKESLRNQFINEYAKILSITSHAYYMKKKENEVIDLTNTKCGLYQLLGIISSADINMDCQGRILTCILIWLGLFYFNKLLKISSSSFSSELKTISTVFSNLVKTNGNNSGGFFFFSSGSSSSSSSSSLMNDQPVQFVINDLDEFIQCLQIAADQILNAVDAAQFDAFIDTSTKAVSTGSDAAIISIGIVFIQLLQRFSFYNSELSKSFRLKIAEVLSKCFNRTNAAELNADQKDPSASTGGVFVRGVIPTRILAYTLNTSISLPMLSQMTAIHQSHILKNLLDSCLQIRERNEYLIKSIFDLTCWLIPNVYESVINNEKQRLPEFASSFFNLSDIKYTPPSTVSQPATPKFDLVLSVGIIDVLKFMNHNGIEFIGKMGKTRLNFVNLLLLMVCGNQRADIQEKISEVLKELTSSKNEDEMISKIIQKSLDRSEVKALCGNLINICTTPDGMMVDAHCFTERYLNTLLCVYNETNGYRDEVSPFHTKVFKIFIRVISVYGSIKEEDLHEYQKSIVSLSQKALDQM</sequence>
<reference evidence="2 3" key="1">
    <citation type="submission" date="2024-04" db="EMBL/GenBank/DDBJ databases">
        <title>Tritrichomonas musculus Genome.</title>
        <authorList>
            <person name="Alves-Ferreira E."/>
            <person name="Grigg M."/>
            <person name="Lorenzi H."/>
            <person name="Galac M."/>
        </authorList>
    </citation>
    <scope>NUCLEOTIDE SEQUENCE [LARGE SCALE GENOMIC DNA]</scope>
    <source>
        <strain evidence="2 3">EAF2021</strain>
    </source>
</reference>
<evidence type="ECO:0000313" key="3">
    <source>
        <dbReference type="Proteomes" id="UP001470230"/>
    </source>
</evidence>
<evidence type="ECO:0000313" key="2">
    <source>
        <dbReference type="EMBL" id="KAK8848187.1"/>
    </source>
</evidence>
<evidence type="ECO:0000256" key="1">
    <source>
        <dbReference type="SAM" id="MobiDB-lite"/>
    </source>
</evidence>
<dbReference type="EMBL" id="JAPFFF010000027">
    <property type="protein sequence ID" value="KAK8848187.1"/>
    <property type="molecule type" value="Genomic_DNA"/>
</dbReference>
<organism evidence="2 3">
    <name type="scientific">Tritrichomonas musculus</name>
    <dbReference type="NCBI Taxonomy" id="1915356"/>
    <lineage>
        <taxon>Eukaryota</taxon>
        <taxon>Metamonada</taxon>
        <taxon>Parabasalia</taxon>
        <taxon>Tritrichomonadida</taxon>
        <taxon>Tritrichomonadidae</taxon>
        <taxon>Tritrichomonas</taxon>
    </lineage>
</organism>
<gene>
    <name evidence="2" type="ORF">M9Y10_019243</name>
</gene>
<keyword evidence="3" id="KW-1185">Reference proteome</keyword>
<accession>A0ABR2HIW7</accession>